<name>A0A1R4F120_BREDI</name>
<dbReference type="Proteomes" id="UP000195766">
    <property type="component" value="Unassembled WGS sequence"/>
</dbReference>
<evidence type="ECO:0000313" key="3">
    <source>
        <dbReference type="Proteomes" id="UP000195766"/>
    </source>
</evidence>
<protein>
    <recommendedName>
        <fullName evidence="1">Putative DnaT-like domain-containing protein</fullName>
    </recommendedName>
</protein>
<proteinExistence type="predicted"/>
<evidence type="ECO:0000259" key="1">
    <source>
        <dbReference type="Pfam" id="PF20557"/>
    </source>
</evidence>
<accession>A0A1R4F120</accession>
<dbReference type="AlphaFoldDB" id="A0A1R4F120"/>
<gene>
    <name evidence="2" type="ORF">FM111_01920</name>
</gene>
<feature type="domain" description="Putative DnaT-like" evidence="1">
    <location>
        <begin position="8"/>
        <end position="54"/>
    </location>
</feature>
<dbReference type="EMBL" id="FUIE01000015">
    <property type="protein sequence ID" value="SJM49597.1"/>
    <property type="molecule type" value="Genomic_DNA"/>
</dbReference>
<dbReference type="InterPro" id="IPR046787">
    <property type="entry name" value="DnaT_2"/>
</dbReference>
<reference evidence="2 3" key="1">
    <citation type="submission" date="2017-02" db="EMBL/GenBank/DDBJ databases">
        <authorList>
            <person name="Peterson S.W."/>
        </authorList>
    </citation>
    <scope>NUCLEOTIDE SEQUENCE [LARGE SCALE GENOMIC DNA]</scope>
    <source>
        <strain evidence="2 3">3F5N</strain>
    </source>
</reference>
<sequence length="64" mass="6422">MSPGSLSVAASTSGAVKREKVDVLEVEYAAGSGNAVADATVRLSAVEGLLTPFFSAPLPAIFVV</sequence>
<organism evidence="2 3">
    <name type="scientific">Brevundimonas diminuta 3F5N</name>
    <dbReference type="NCBI Taxonomy" id="1255603"/>
    <lineage>
        <taxon>Bacteria</taxon>
        <taxon>Pseudomonadati</taxon>
        <taxon>Pseudomonadota</taxon>
        <taxon>Alphaproteobacteria</taxon>
        <taxon>Caulobacterales</taxon>
        <taxon>Caulobacteraceae</taxon>
        <taxon>Brevundimonas</taxon>
    </lineage>
</organism>
<evidence type="ECO:0000313" key="2">
    <source>
        <dbReference type="EMBL" id="SJM49597.1"/>
    </source>
</evidence>
<dbReference type="Pfam" id="PF20557">
    <property type="entry name" value="DnaT_2"/>
    <property type="match status" value="1"/>
</dbReference>